<dbReference type="GO" id="GO:0005819">
    <property type="term" value="C:spindle"/>
    <property type="evidence" value="ECO:0007669"/>
    <property type="project" value="UniProtKB-SubCell"/>
</dbReference>
<keyword evidence="5" id="KW-0963">Cytoplasm</keyword>
<evidence type="ECO:0000256" key="3">
    <source>
        <dbReference type="ARBA" id="ARBA00004300"/>
    </source>
</evidence>
<evidence type="ECO:0000256" key="12">
    <source>
        <dbReference type="ARBA" id="ARBA00023136"/>
    </source>
</evidence>
<evidence type="ECO:0000256" key="2">
    <source>
        <dbReference type="ARBA" id="ARBA00004186"/>
    </source>
</evidence>
<sequence length="158" mass="18400">MHRVEMLEVCQKKHMFLGLGLLVAVTIFVLILESRLDISGPTRKGKDQFVIENNSTCWLREPVTVVQECHKCSEFDIVSRSLGVCVHTKYKEILRCQSGEIVIKSCDRIALIDQKNFIHFEVWCFVFGLLSYLVSYARDRILSRKTHQRLERQLNRAT</sequence>
<keyword evidence="7 17" id="KW-0812">Transmembrane</keyword>
<evidence type="ECO:0000313" key="19">
    <source>
        <dbReference type="Proteomes" id="UP000095300"/>
    </source>
</evidence>
<evidence type="ECO:0000256" key="5">
    <source>
        <dbReference type="ARBA" id="ARBA00022490"/>
    </source>
</evidence>
<evidence type="ECO:0000256" key="6">
    <source>
        <dbReference type="ARBA" id="ARBA00022618"/>
    </source>
</evidence>
<dbReference type="Pfam" id="PF05439">
    <property type="entry name" value="JTB"/>
    <property type="match status" value="1"/>
</dbReference>
<dbReference type="Proteomes" id="UP000095300">
    <property type="component" value="Unassembled WGS sequence"/>
</dbReference>
<evidence type="ECO:0000256" key="17">
    <source>
        <dbReference type="SAM" id="Phobius"/>
    </source>
</evidence>
<dbReference type="GO" id="GO:0030496">
    <property type="term" value="C:midbody"/>
    <property type="evidence" value="ECO:0007669"/>
    <property type="project" value="TreeGrafter"/>
</dbReference>
<keyword evidence="13" id="KW-0206">Cytoskeleton</keyword>
<keyword evidence="9" id="KW-0498">Mitosis</keyword>
<evidence type="ECO:0000256" key="16">
    <source>
        <dbReference type="ARBA" id="ARBA00068227"/>
    </source>
</evidence>
<keyword evidence="19" id="KW-1185">Reference proteome</keyword>
<dbReference type="GO" id="GO:0005739">
    <property type="term" value="C:mitochondrion"/>
    <property type="evidence" value="ECO:0007669"/>
    <property type="project" value="UniProtKB-SubCell"/>
</dbReference>
<proteinExistence type="inferred from homology"/>
<protein>
    <recommendedName>
        <fullName evidence="16">Protein JTB</fullName>
    </recommendedName>
</protein>
<keyword evidence="11" id="KW-0496">Mitochondrion</keyword>
<gene>
    <name evidence="18" type="primary">106090156</name>
</gene>
<evidence type="ECO:0000256" key="15">
    <source>
        <dbReference type="ARBA" id="ARBA00060886"/>
    </source>
</evidence>
<evidence type="ECO:0000256" key="11">
    <source>
        <dbReference type="ARBA" id="ARBA00023128"/>
    </source>
</evidence>
<reference evidence="19" key="1">
    <citation type="submission" date="2015-05" db="EMBL/GenBank/DDBJ databases">
        <authorList>
            <person name="Wilson R.K."/>
            <person name="Warren W.C."/>
            <person name="Olafson P."/>
        </authorList>
    </citation>
    <scope>NUCLEOTIDE SEQUENCE [LARGE SCALE GENOMIC DNA]</scope>
    <source>
        <strain evidence="19">USDA</strain>
    </source>
</reference>
<dbReference type="PANTHER" id="PTHR13041:SF3">
    <property type="entry name" value="PROTEIN JTB"/>
    <property type="match status" value="1"/>
</dbReference>
<keyword evidence="12 17" id="KW-0472">Membrane</keyword>
<dbReference type="VEuPathDB" id="VectorBase:SCAU004193"/>
<evidence type="ECO:0000256" key="7">
    <source>
        <dbReference type="ARBA" id="ARBA00022692"/>
    </source>
</evidence>
<evidence type="ECO:0000256" key="9">
    <source>
        <dbReference type="ARBA" id="ARBA00022776"/>
    </source>
</evidence>
<comment type="similarity">
    <text evidence="15">Belongs to the JTB family.</text>
</comment>
<evidence type="ECO:0000256" key="8">
    <source>
        <dbReference type="ARBA" id="ARBA00022729"/>
    </source>
</evidence>
<evidence type="ECO:0000256" key="13">
    <source>
        <dbReference type="ARBA" id="ARBA00023212"/>
    </source>
</evidence>
<dbReference type="InterPro" id="IPR008657">
    <property type="entry name" value="JTB"/>
</dbReference>
<keyword evidence="6" id="KW-0132">Cell division</keyword>
<dbReference type="AlphaFoldDB" id="A0A1I8P2E2"/>
<organism evidence="18 19">
    <name type="scientific">Stomoxys calcitrans</name>
    <name type="common">Stable fly</name>
    <name type="synonym">Conops calcitrans</name>
    <dbReference type="NCBI Taxonomy" id="35570"/>
    <lineage>
        <taxon>Eukaryota</taxon>
        <taxon>Metazoa</taxon>
        <taxon>Ecdysozoa</taxon>
        <taxon>Arthropoda</taxon>
        <taxon>Hexapoda</taxon>
        <taxon>Insecta</taxon>
        <taxon>Pterygota</taxon>
        <taxon>Neoptera</taxon>
        <taxon>Endopterygota</taxon>
        <taxon>Diptera</taxon>
        <taxon>Brachycera</taxon>
        <taxon>Muscomorpha</taxon>
        <taxon>Muscoidea</taxon>
        <taxon>Muscidae</taxon>
        <taxon>Stomoxys</taxon>
    </lineage>
</organism>
<evidence type="ECO:0000313" key="18">
    <source>
        <dbReference type="EnsemblMetazoa" id="SCAU004193-PB"/>
    </source>
</evidence>
<evidence type="ECO:0000256" key="4">
    <source>
        <dbReference type="ARBA" id="ARBA00004479"/>
    </source>
</evidence>
<keyword evidence="8" id="KW-0732">Signal</keyword>
<dbReference type="Gene3D" id="3.30.720.220">
    <property type="match status" value="1"/>
</dbReference>
<dbReference type="FunFam" id="3.30.720.220:FF:000001">
    <property type="entry name" value="Jumping translocation breakpoint"/>
    <property type="match status" value="1"/>
</dbReference>
<comment type="subcellular location">
    <subcellularLocation>
        <location evidence="3">Cytoplasm</location>
        <location evidence="3">Cytoskeleton</location>
        <location evidence="3">Microtubule organizing center</location>
        <location evidence="3">Centrosome</location>
    </subcellularLocation>
    <subcellularLocation>
        <location evidence="2">Cytoplasm</location>
        <location evidence="2">Cytoskeleton</location>
        <location evidence="2">Spindle</location>
    </subcellularLocation>
    <subcellularLocation>
        <location evidence="4">Membrane</location>
        <topology evidence="4">Single-pass type I membrane protein</topology>
    </subcellularLocation>
    <subcellularLocation>
        <location evidence="1">Mitochondrion</location>
    </subcellularLocation>
</comment>
<dbReference type="EnsemblMetazoa" id="SCAU004193-RB">
    <property type="protein sequence ID" value="SCAU004193-PB"/>
    <property type="gene ID" value="SCAU004193"/>
</dbReference>
<evidence type="ECO:0000256" key="1">
    <source>
        <dbReference type="ARBA" id="ARBA00004173"/>
    </source>
</evidence>
<dbReference type="PANTHER" id="PTHR13041">
    <property type="entry name" value="JTB PROTEIN-RELATED"/>
    <property type="match status" value="1"/>
</dbReference>
<dbReference type="GO" id="GO:0005813">
    <property type="term" value="C:centrosome"/>
    <property type="evidence" value="ECO:0007669"/>
    <property type="project" value="UniProtKB-SubCell"/>
</dbReference>
<dbReference type="GO" id="GO:0016020">
    <property type="term" value="C:membrane"/>
    <property type="evidence" value="ECO:0007669"/>
    <property type="project" value="UniProtKB-SubCell"/>
</dbReference>
<accession>A0A1I8P2E2</accession>
<dbReference type="OrthoDB" id="5971907at2759"/>
<feature type="transmembrane region" description="Helical" evidence="17">
    <location>
        <begin position="15"/>
        <end position="32"/>
    </location>
</feature>
<reference evidence="18" key="2">
    <citation type="submission" date="2020-05" db="UniProtKB">
        <authorList>
            <consortium name="EnsemblMetazoa"/>
        </authorList>
    </citation>
    <scope>IDENTIFICATION</scope>
    <source>
        <strain evidence="18">USDA</strain>
    </source>
</reference>
<dbReference type="EnsemblMetazoa" id="SCAU004193-RA">
    <property type="protein sequence ID" value="SCAU004193-PA"/>
    <property type="gene ID" value="SCAU004193"/>
</dbReference>
<keyword evidence="10 17" id="KW-1133">Transmembrane helix</keyword>
<name>A0A1I8P2E2_STOCA</name>
<dbReference type="KEGG" id="scac:106090156"/>
<evidence type="ECO:0000256" key="14">
    <source>
        <dbReference type="ARBA" id="ARBA00023306"/>
    </source>
</evidence>
<feature type="transmembrane region" description="Helical" evidence="17">
    <location>
        <begin position="117"/>
        <end position="137"/>
    </location>
</feature>
<dbReference type="GO" id="GO:0000281">
    <property type="term" value="P:mitotic cytokinesis"/>
    <property type="evidence" value="ECO:0007669"/>
    <property type="project" value="TreeGrafter"/>
</dbReference>
<evidence type="ECO:0000256" key="10">
    <source>
        <dbReference type="ARBA" id="ARBA00022989"/>
    </source>
</evidence>
<keyword evidence="14" id="KW-0131">Cell cycle</keyword>